<organism evidence="3 4">
    <name type="scientific">Viridothelium virens</name>
    <name type="common">Speckled blister lichen</name>
    <name type="synonym">Trypethelium virens</name>
    <dbReference type="NCBI Taxonomy" id="1048519"/>
    <lineage>
        <taxon>Eukaryota</taxon>
        <taxon>Fungi</taxon>
        <taxon>Dikarya</taxon>
        <taxon>Ascomycota</taxon>
        <taxon>Pezizomycotina</taxon>
        <taxon>Dothideomycetes</taxon>
        <taxon>Dothideomycetes incertae sedis</taxon>
        <taxon>Trypetheliales</taxon>
        <taxon>Trypetheliaceae</taxon>
        <taxon>Viridothelium</taxon>
    </lineage>
</organism>
<sequence length="215" mass="23777">MTIRQREDQKPSPPQSILIPGGHGGALSIPRNSIFRITDLHGQQIVDLLAFRLPSLRERLSVSYTRYQQRGGALAAGDHLYTNNNNPMLRIREDSVRVHDMTFMACNPGFYAEQGLAGHRNCSENLLEGLRAAGVGEELVRDRLELPDPWNVFQNSPEYTLKGGLSTSRAGDYIELEAEMDVLVVGSSCPYDVEGFNGGNATDVMIEIVGRKEGF</sequence>
<feature type="region of interest" description="Disordered" evidence="1">
    <location>
        <begin position="1"/>
        <end position="22"/>
    </location>
</feature>
<reference evidence="3" key="1">
    <citation type="journal article" date="2020" name="Stud. Mycol.">
        <title>101 Dothideomycetes genomes: a test case for predicting lifestyles and emergence of pathogens.</title>
        <authorList>
            <person name="Haridas S."/>
            <person name="Albert R."/>
            <person name="Binder M."/>
            <person name="Bloem J."/>
            <person name="Labutti K."/>
            <person name="Salamov A."/>
            <person name="Andreopoulos B."/>
            <person name="Baker S."/>
            <person name="Barry K."/>
            <person name="Bills G."/>
            <person name="Bluhm B."/>
            <person name="Cannon C."/>
            <person name="Castanera R."/>
            <person name="Culley D."/>
            <person name="Daum C."/>
            <person name="Ezra D."/>
            <person name="Gonzalez J."/>
            <person name="Henrissat B."/>
            <person name="Kuo A."/>
            <person name="Liang C."/>
            <person name="Lipzen A."/>
            <person name="Lutzoni F."/>
            <person name="Magnuson J."/>
            <person name="Mondo S."/>
            <person name="Nolan M."/>
            <person name="Ohm R."/>
            <person name="Pangilinan J."/>
            <person name="Park H.-J."/>
            <person name="Ramirez L."/>
            <person name="Alfaro M."/>
            <person name="Sun H."/>
            <person name="Tritt A."/>
            <person name="Yoshinaga Y."/>
            <person name="Zwiers L.-H."/>
            <person name="Turgeon B."/>
            <person name="Goodwin S."/>
            <person name="Spatafora J."/>
            <person name="Crous P."/>
            <person name="Grigoriev I."/>
        </authorList>
    </citation>
    <scope>NUCLEOTIDE SEQUENCE</scope>
    <source>
        <strain evidence="3">Tuck. ex Michener</strain>
    </source>
</reference>
<keyword evidence="4" id="KW-1185">Reference proteome</keyword>
<dbReference type="PANTHER" id="PTHR31527:SF0">
    <property type="entry name" value="RE64534P"/>
    <property type="match status" value="1"/>
</dbReference>
<feature type="domain" description="DUF1989" evidence="2">
    <location>
        <begin position="19"/>
        <end position="183"/>
    </location>
</feature>
<dbReference type="InterPro" id="IPR018959">
    <property type="entry name" value="DUF1989"/>
</dbReference>
<dbReference type="Proteomes" id="UP000800092">
    <property type="component" value="Unassembled WGS sequence"/>
</dbReference>
<gene>
    <name evidence="3" type="ORF">EV356DRAFT_514456</name>
</gene>
<evidence type="ECO:0000259" key="2">
    <source>
        <dbReference type="Pfam" id="PF09347"/>
    </source>
</evidence>
<dbReference type="Pfam" id="PF09347">
    <property type="entry name" value="DUF1989"/>
    <property type="match status" value="1"/>
</dbReference>
<protein>
    <recommendedName>
        <fullName evidence="2">DUF1989 domain-containing protein</fullName>
    </recommendedName>
</protein>
<dbReference type="OrthoDB" id="504708at2759"/>
<name>A0A6A6HB90_VIRVR</name>
<dbReference type="AlphaFoldDB" id="A0A6A6HB90"/>
<accession>A0A6A6HB90</accession>
<evidence type="ECO:0000313" key="4">
    <source>
        <dbReference type="Proteomes" id="UP000800092"/>
    </source>
</evidence>
<evidence type="ECO:0000313" key="3">
    <source>
        <dbReference type="EMBL" id="KAF2235375.1"/>
    </source>
</evidence>
<evidence type="ECO:0000256" key="1">
    <source>
        <dbReference type="SAM" id="MobiDB-lite"/>
    </source>
</evidence>
<dbReference type="PANTHER" id="PTHR31527">
    <property type="entry name" value="RE64534P"/>
    <property type="match status" value="1"/>
</dbReference>
<dbReference type="EMBL" id="ML991792">
    <property type="protein sequence ID" value="KAF2235375.1"/>
    <property type="molecule type" value="Genomic_DNA"/>
</dbReference>
<proteinExistence type="predicted"/>
<feature type="compositionally biased region" description="Basic and acidic residues" evidence="1">
    <location>
        <begin position="1"/>
        <end position="10"/>
    </location>
</feature>